<comment type="caution">
    <text evidence="3">The sequence shown here is derived from an EMBL/GenBank/DDBJ whole genome shotgun (WGS) entry which is preliminary data.</text>
</comment>
<accession>A0A0E3BGL4</accession>
<keyword evidence="1" id="KW-0472">Membrane</keyword>
<proteinExistence type="predicted"/>
<keyword evidence="1" id="KW-0812">Transmembrane</keyword>
<keyword evidence="1" id="KW-1133">Transmembrane helix</keyword>
<evidence type="ECO:0000259" key="2">
    <source>
        <dbReference type="Pfam" id="PF07811"/>
    </source>
</evidence>
<organism evidence="3 4">
    <name type="scientific">Comamonas thiooxydans</name>
    <dbReference type="NCBI Taxonomy" id="363952"/>
    <lineage>
        <taxon>Bacteria</taxon>
        <taxon>Pseudomonadati</taxon>
        <taxon>Pseudomonadota</taxon>
        <taxon>Betaproteobacteria</taxon>
        <taxon>Burkholderiales</taxon>
        <taxon>Comamonadaceae</taxon>
        <taxon>Comamonas</taxon>
    </lineage>
</organism>
<dbReference type="RefSeq" id="WP_034379606.1">
    <property type="nucleotide sequence ID" value="NZ_AWTN01000090.1"/>
</dbReference>
<dbReference type="InterPro" id="IPR012495">
    <property type="entry name" value="TadE-like_dom"/>
</dbReference>
<feature type="domain" description="TadE-like" evidence="2">
    <location>
        <begin position="8"/>
        <end position="50"/>
    </location>
</feature>
<evidence type="ECO:0000256" key="1">
    <source>
        <dbReference type="SAM" id="Phobius"/>
    </source>
</evidence>
<dbReference type="Proteomes" id="UP000029567">
    <property type="component" value="Unassembled WGS sequence"/>
</dbReference>
<sequence>MTHHAQRGATLIEFALGLLIFLMFLLGVVDFSRMLYTWAAATEATRAGARYAVVCADPQYANSKNLILGQMTPWLPQLTSSNVTIDWYDPAGNKSTTCDSTSCGGVRVRIDPQAPLKFQWIAPVIGQAIQQIPMPEFATYLPREIMRQDPNSSTACAS</sequence>
<feature type="transmembrane region" description="Helical" evidence="1">
    <location>
        <begin position="12"/>
        <end position="29"/>
    </location>
</feature>
<reference evidence="3 4" key="1">
    <citation type="submission" date="2013-09" db="EMBL/GenBank/DDBJ databases">
        <title>High correlation between genotypes and phenotypes of environmental bacteria Comamonas testosteroni strains.</title>
        <authorList>
            <person name="Liu L."/>
            <person name="Zhu W."/>
            <person name="Xia X."/>
            <person name="Xu B."/>
            <person name="Luo M."/>
            <person name="Wang G."/>
        </authorList>
    </citation>
    <scope>NUCLEOTIDE SEQUENCE [LARGE SCALE GENOMIC DNA]</scope>
    <source>
        <strain evidence="3 4">JL14</strain>
    </source>
</reference>
<dbReference type="Pfam" id="PF07811">
    <property type="entry name" value="TadE"/>
    <property type="match status" value="1"/>
</dbReference>
<protein>
    <submittedName>
        <fullName evidence="3">Pilus assembly protein TadE</fullName>
    </submittedName>
</protein>
<evidence type="ECO:0000313" key="3">
    <source>
        <dbReference type="EMBL" id="KGG92097.1"/>
    </source>
</evidence>
<evidence type="ECO:0000313" key="4">
    <source>
        <dbReference type="Proteomes" id="UP000029567"/>
    </source>
</evidence>
<dbReference type="AlphaFoldDB" id="A0A0E3BGL4"/>
<gene>
    <name evidence="3" type="ORF">P245_13070</name>
</gene>
<dbReference type="EMBL" id="AWTN01000090">
    <property type="protein sequence ID" value="KGG92097.1"/>
    <property type="molecule type" value="Genomic_DNA"/>
</dbReference>
<name>A0A0E3BGL4_9BURK</name>